<gene>
    <name evidence="4" type="primary">menI</name>
    <name evidence="4" type="ORF">Tsedi_01374</name>
</gene>
<dbReference type="AlphaFoldDB" id="A0A554WPE9"/>
<name>A0A554WPE9_9BURK</name>
<dbReference type="Gene3D" id="3.10.129.10">
    <property type="entry name" value="Hotdog Thioesterase"/>
    <property type="match status" value="1"/>
</dbReference>
<dbReference type="InterPro" id="IPR003736">
    <property type="entry name" value="PAAI_dom"/>
</dbReference>
<evidence type="ECO:0000259" key="3">
    <source>
        <dbReference type="Pfam" id="PF03061"/>
    </source>
</evidence>
<keyword evidence="2 4" id="KW-0378">Hydrolase</keyword>
<dbReference type="InterPro" id="IPR006683">
    <property type="entry name" value="Thioestr_dom"/>
</dbReference>
<evidence type="ECO:0000313" key="4">
    <source>
        <dbReference type="EMBL" id="TSE25457.1"/>
    </source>
</evidence>
<reference evidence="4 5" key="1">
    <citation type="submission" date="2019-07" db="EMBL/GenBank/DDBJ databases">
        <title>Tepidimonas sediminis YIM 72259 draft genome.</title>
        <authorList>
            <person name="Da Costa M.S."/>
            <person name="Froufe H.J.C."/>
            <person name="Egas C."/>
            <person name="Albuquerque L."/>
        </authorList>
    </citation>
    <scope>NUCLEOTIDE SEQUENCE [LARGE SCALE GENOMIC DNA]</scope>
    <source>
        <strain evidence="4 5">YIM 72259</strain>
    </source>
</reference>
<dbReference type="PANTHER" id="PTHR21660:SF1">
    <property type="entry name" value="ACYL-COENZYME A THIOESTERASE 13"/>
    <property type="match status" value="1"/>
</dbReference>
<dbReference type="EMBL" id="VJND01000007">
    <property type="protein sequence ID" value="TSE25457.1"/>
    <property type="molecule type" value="Genomic_DNA"/>
</dbReference>
<dbReference type="EC" id="3.1.2.28" evidence="4"/>
<dbReference type="Proteomes" id="UP000320225">
    <property type="component" value="Unassembled WGS sequence"/>
</dbReference>
<feature type="domain" description="Thioesterase" evidence="3">
    <location>
        <begin position="46"/>
        <end position="121"/>
    </location>
</feature>
<dbReference type="GO" id="GO:0061522">
    <property type="term" value="F:1,4-dihydroxy-2-naphthoyl-CoA thioesterase activity"/>
    <property type="evidence" value="ECO:0007669"/>
    <property type="project" value="UniProtKB-EC"/>
</dbReference>
<dbReference type="Pfam" id="PF03061">
    <property type="entry name" value="4HBT"/>
    <property type="match status" value="1"/>
</dbReference>
<sequence length="153" mass="16497">MPSSEVDLPFSVSIPFVELLGFRLRRWADGVAELAYEPQPQHLNSFGVVHGGASMTLLDVAMAHAARSVQRDMGVVTIEMKTSFLQAAQGPLVARARLLHRTATLAFTDGEVRDAAGRLCAHASGTFRYVRRLPAPGRAVHDLRVPPGAPGTE</sequence>
<dbReference type="CDD" id="cd03443">
    <property type="entry name" value="PaaI_thioesterase"/>
    <property type="match status" value="1"/>
</dbReference>
<accession>A0A554WPE9</accession>
<protein>
    <submittedName>
        <fullName evidence="4">1,4-dihydroxy-2-naphthoyl-CoA hydrolase</fullName>
        <ecNumber evidence="4">3.1.2.28</ecNumber>
    </submittedName>
</protein>
<comment type="caution">
    <text evidence="4">The sequence shown here is derived from an EMBL/GenBank/DDBJ whole genome shotgun (WGS) entry which is preliminary data.</text>
</comment>
<dbReference type="PANTHER" id="PTHR21660">
    <property type="entry name" value="THIOESTERASE SUPERFAMILY MEMBER-RELATED"/>
    <property type="match status" value="1"/>
</dbReference>
<dbReference type="InterPro" id="IPR029069">
    <property type="entry name" value="HotDog_dom_sf"/>
</dbReference>
<dbReference type="SUPFAM" id="SSF54637">
    <property type="entry name" value="Thioesterase/thiol ester dehydrase-isomerase"/>
    <property type="match status" value="1"/>
</dbReference>
<organism evidence="4 5">
    <name type="scientific">Tepidimonas sediminis</name>
    <dbReference type="NCBI Taxonomy" id="2588941"/>
    <lineage>
        <taxon>Bacteria</taxon>
        <taxon>Pseudomonadati</taxon>
        <taxon>Pseudomonadota</taxon>
        <taxon>Betaproteobacteria</taxon>
        <taxon>Burkholderiales</taxon>
        <taxon>Tepidimonas</taxon>
    </lineage>
</organism>
<comment type="similarity">
    <text evidence="1">Belongs to the thioesterase PaaI family.</text>
</comment>
<evidence type="ECO:0000256" key="2">
    <source>
        <dbReference type="ARBA" id="ARBA00022801"/>
    </source>
</evidence>
<dbReference type="GO" id="GO:0047617">
    <property type="term" value="F:fatty acyl-CoA hydrolase activity"/>
    <property type="evidence" value="ECO:0007669"/>
    <property type="project" value="InterPro"/>
</dbReference>
<keyword evidence="5" id="KW-1185">Reference proteome</keyword>
<evidence type="ECO:0000256" key="1">
    <source>
        <dbReference type="ARBA" id="ARBA00008324"/>
    </source>
</evidence>
<proteinExistence type="inferred from homology"/>
<dbReference type="InterPro" id="IPR039298">
    <property type="entry name" value="ACOT13"/>
</dbReference>
<dbReference type="NCBIfam" id="TIGR00369">
    <property type="entry name" value="unchar_dom_1"/>
    <property type="match status" value="1"/>
</dbReference>
<evidence type="ECO:0000313" key="5">
    <source>
        <dbReference type="Proteomes" id="UP000320225"/>
    </source>
</evidence>